<protein>
    <submittedName>
        <fullName evidence="2">Patatin like phospholipase domain containing 7 2 isoform 4</fullName>
    </submittedName>
</protein>
<feature type="transmembrane region" description="Helical" evidence="1">
    <location>
        <begin position="56"/>
        <end position="79"/>
    </location>
</feature>
<reference evidence="2" key="1">
    <citation type="submission" date="2019-02" db="EMBL/GenBank/DDBJ databases">
        <authorList>
            <person name="Vechtova P."/>
            <person name="Dzyuba B."/>
            <person name="Dzyuba V."/>
            <person name="Silveira A.N."/>
            <person name="Silveira R.V."/>
            <person name="Fussy Z."/>
            <person name="Grubhoffer L."/>
            <person name="Rodina M."/>
            <person name="Sterba J."/>
        </authorList>
    </citation>
    <scope>NUCLEOTIDE SEQUENCE</scope>
</reference>
<name>A0A5J6SDN5_POTMO</name>
<sequence>MAVDMDTVPPDLEMMFDPDALKVPDGCVSSEGGMPISGDLSALVHQFVEEKIQTTMLTGMMIGALVAILLVIIIIFFIYRRMKQSRDDASMHCICRQIYHMPTCDRAVRRYSCLTPSC</sequence>
<keyword evidence="1" id="KW-1133">Transmembrane helix</keyword>
<evidence type="ECO:0000313" key="2">
    <source>
        <dbReference type="EMBL" id="QFF91332.1"/>
    </source>
</evidence>
<accession>A0A5J6SDN5</accession>
<gene>
    <name evidence="2" type="primary">PNPLA7</name>
</gene>
<keyword evidence="1" id="KW-0812">Transmembrane</keyword>
<proteinExistence type="evidence at transcript level"/>
<keyword evidence="1" id="KW-0472">Membrane</keyword>
<dbReference type="AlphaFoldDB" id="A0A5J6SDN5"/>
<evidence type="ECO:0000256" key="1">
    <source>
        <dbReference type="SAM" id="Phobius"/>
    </source>
</evidence>
<dbReference type="EMBL" id="MK545285">
    <property type="protein sequence ID" value="QFF91332.1"/>
    <property type="molecule type" value="mRNA"/>
</dbReference>
<organism evidence="2">
    <name type="scientific">Potamotrygon motoro</name>
    <name type="common">Ocellate river stingray</name>
    <name type="synonym">Taeniura motoro</name>
    <dbReference type="NCBI Taxonomy" id="86373"/>
    <lineage>
        <taxon>Eukaryota</taxon>
        <taxon>Metazoa</taxon>
        <taxon>Chordata</taxon>
        <taxon>Craniata</taxon>
        <taxon>Vertebrata</taxon>
        <taxon>Chondrichthyes</taxon>
        <taxon>Elasmobranchii</taxon>
        <taxon>Batoidea</taxon>
        <taxon>Myliobatiformes</taxon>
        <taxon>Potamotrygonidae</taxon>
        <taxon>Potamotrygon</taxon>
    </lineage>
</organism>